<protein>
    <recommendedName>
        <fullName evidence="7">Mediator of RNA polymerase II transcription subunit 1</fullName>
    </recommendedName>
    <alternativeName>
        <fullName evidence="7">Mediator complex subunit 1</fullName>
    </alternativeName>
</protein>
<keyword evidence="4 7" id="KW-0010">Activator</keyword>
<evidence type="ECO:0000256" key="2">
    <source>
        <dbReference type="ARBA" id="ARBA00006210"/>
    </source>
</evidence>
<dbReference type="GO" id="GO:0003712">
    <property type="term" value="F:transcription coregulator activity"/>
    <property type="evidence" value="ECO:0007669"/>
    <property type="project" value="InterPro"/>
</dbReference>
<keyword evidence="5 7" id="KW-0804">Transcription</keyword>
<comment type="subcellular location">
    <subcellularLocation>
        <location evidence="1 7">Nucleus</location>
    </subcellularLocation>
</comment>
<feature type="domain" description="Mediator complex subunit Med1" evidence="9">
    <location>
        <begin position="79"/>
        <end position="525"/>
    </location>
</feature>
<reference evidence="10 11" key="1">
    <citation type="journal article" date="2016" name="Nat. Commun.">
        <title>Ectomycorrhizal ecology is imprinted in the genome of the dominant symbiotic fungus Cenococcum geophilum.</title>
        <authorList>
            <consortium name="DOE Joint Genome Institute"/>
            <person name="Peter M."/>
            <person name="Kohler A."/>
            <person name="Ohm R.A."/>
            <person name="Kuo A."/>
            <person name="Krutzmann J."/>
            <person name="Morin E."/>
            <person name="Arend M."/>
            <person name="Barry K.W."/>
            <person name="Binder M."/>
            <person name="Choi C."/>
            <person name="Clum A."/>
            <person name="Copeland A."/>
            <person name="Grisel N."/>
            <person name="Haridas S."/>
            <person name="Kipfer T."/>
            <person name="LaButti K."/>
            <person name="Lindquist E."/>
            <person name="Lipzen A."/>
            <person name="Maire R."/>
            <person name="Meier B."/>
            <person name="Mihaltcheva S."/>
            <person name="Molinier V."/>
            <person name="Murat C."/>
            <person name="Poggeler S."/>
            <person name="Quandt C.A."/>
            <person name="Sperisen C."/>
            <person name="Tritt A."/>
            <person name="Tisserant E."/>
            <person name="Crous P.W."/>
            <person name="Henrissat B."/>
            <person name="Nehls U."/>
            <person name="Egli S."/>
            <person name="Spatafora J.W."/>
            <person name="Grigoriev I.V."/>
            <person name="Martin F.M."/>
        </authorList>
    </citation>
    <scope>NUCLEOTIDE SEQUENCE [LARGE SCALE GENOMIC DNA]</scope>
    <source>
        <strain evidence="10 11">CBS 459.81</strain>
    </source>
</reference>
<dbReference type="GO" id="GO:0016592">
    <property type="term" value="C:mediator complex"/>
    <property type="evidence" value="ECO:0007669"/>
    <property type="project" value="InterPro"/>
</dbReference>
<feature type="region of interest" description="Disordered" evidence="8">
    <location>
        <begin position="275"/>
        <end position="309"/>
    </location>
</feature>
<keyword evidence="3 7" id="KW-0805">Transcription regulation</keyword>
<proteinExistence type="inferred from homology"/>
<dbReference type="PANTHER" id="PTHR35041:SF4">
    <property type="entry name" value="MEDIATOR OF RNA POLYMERASE II TRANSCRIPTION SUBUNIT 1"/>
    <property type="match status" value="1"/>
</dbReference>
<evidence type="ECO:0000259" key="9">
    <source>
        <dbReference type="Pfam" id="PF10744"/>
    </source>
</evidence>
<organism evidence="10 11">
    <name type="scientific">Lepidopterella palustris CBS 459.81</name>
    <dbReference type="NCBI Taxonomy" id="1314670"/>
    <lineage>
        <taxon>Eukaryota</taxon>
        <taxon>Fungi</taxon>
        <taxon>Dikarya</taxon>
        <taxon>Ascomycota</taxon>
        <taxon>Pezizomycotina</taxon>
        <taxon>Dothideomycetes</taxon>
        <taxon>Pleosporomycetidae</taxon>
        <taxon>Mytilinidiales</taxon>
        <taxon>Argynnaceae</taxon>
        <taxon>Lepidopterella</taxon>
    </lineage>
</organism>
<keyword evidence="11" id="KW-1185">Reference proteome</keyword>
<evidence type="ECO:0000256" key="7">
    <source>
        <dbReference type="RuleBase" id="RU364059"/>
    </source>
</evidence>
<dbReference type="PANTHER" id="PTHR35041">
    <property type="entry name" value="MEDIATOR OF RNA POLYMERASE II TRANSCRIPTION SUBUNIT 1"/>
    <property type="match status" value="1"/>
</dbReference>
<evidence type="ECO:0000313" key="11">
    <source>
        <dbReference type="Proteomes" id="UP000250266"/>
    </source>
</evidence>
<evidence type="ECO:0000256" key="1">
    <source>
        <dbReference type="ARBA" id="ARBA00004123"/>
    </source>
</evidence>
<gene>
    <name evidence="10" type="ORF">K432DRAFT_350836</name>
</gene>
<feature type="compositionally biased region" description="Polar residues" evidence="8">
    <location>
        <begin position="280"/>
        <end position="293"/>
    </location>
</feature>
<feature type="compositionally biased region" description="Basic and acidic residues" evidence="8">
    <location>
        <begin position="294"/>
        <end position="308"/>
    </location>
</feature>
<dbReference type="AlphaFoldDB" id="A0A8E2ECL8"/>
<name>A0A8E2ECL8_9PEZI</name>
<dbReference type="EMBL" id="KV744917">
    <property type="protein sequence ID" value="OCK81532.1"/>
    <property type="molecule type" value="Genomic_DNA"/>
</dbReference>
<accession>A0A8E2ECL8</accession>
<comment type="function">
    <text evidence="7">Component of the Mediator complex, a coactivator involved in the regulated transcription of nearly all RNA polymerase II-dependent genes. Mediator functions as a bridge to convey information from gene-specific regulatory proteins to the basal RNA polymerase II transcription machinery. Mediator is recruited to promoters by direct interactions with regulatory proteins and serves as a scaffold for the assembly of a functional preinitiation complex with RNA polymerase II and the general transcription factors.</text>
</comment>
<comment type="similarity">
    <text evidence="2 7">Belongs to the Mediator complex subunit 1 family.</text>
</comment>
<evidence type="ECO:0000256" key="8">
    <source>
        <dbReference type="SAM" id="MobiDB-lite"/>
    </source>
</evidence>
<dbReference type="InterPro" id="IPR019680">
    <property type="entry name" value="Mediator_Med1"/>
</dbReference>
<evidence type="ECO:0000256" key="6">
    <source>
        <dbReference type="ARBA" id="ARBA00023242"/>
    </source>
</evidence>
<dbReference type="OrthoDB" id="5310959at2759"/>
<evidence type="ECO:0000256" key="4">
    <source>
        <dbReference type="ARBA" id="ARBA00023159"/>
    </source>
</evidence>
<dbReference type="GO" id="GO:0045944">
    <property type="term" value="P:positive regulation of transcription by RNA polymerase II"/>
    <property type="evidence" value="ECO:0007669"/>
    <property type="project" value="UniProtKB-ARBA"/>
</dbReference>
<keyword evidence="6 7" id="KW-0539">Nucleus</keyword>
<evidence type="ECO:0000256" key="3">
    <source>
        <dbReference type="ARBA" id="ARBA00023015"/>
    </source>
</evidence>
<evidence type="ECO:0000256" key="5">
    <source>
        <dbReference type="ARBA" id="ARBA00023163"/>
    </source>
</evidence>
<dbReference type="Proteomes" id="UP000250266">
    <property type="component" value="Unassembled WGS sequence"/>
</dbReference>
<sequence>MATPTPSTNTPQKHLAAFSSPAPRSVPAMINFDSPAALGLSLEGGVGMGISMSGMSGLGLTGSSMGGRTDDEDRRRKLDAVIATLKTRPGRVSEEGFKSFCEKNSLEPVVDEVKGGLRTFSTSFGERTIVEVTFRNDVVQNVTVGVAATDGTVDSNWSTAAKVFKQVLTPPPGVANVNLTLDHFAQNLDRIIRLDRLSTPDVSCFEAISGIYTSLRTLFEHEKKATMALFSTSTPNVNEKAEREVLCKRSGRPQMNAGKSIGLSLEYWMDRRFLHPNPPKSQQKAPSTSTDQSSHMDIDDTSDSHTDVESDTNNIYTLTVECEASPASLYHPIRVSDTWISPQVEKVAEDPSNIFGPSIDWLDPPQTYIQSAGADDHDAMNLGGNNSGVGRLPNIRFVAKLNPPLVVPLSVAVAIHQSLGNDIPNDAIRLTTFVDLALRPGEVDPAAVGLAGEATQEIRSERSVLVVGKNGQEQERRHTNSLYVPKTEYARVLDELPFHHPRQLVEIMPTLRQYAFLTSLLQSTFLSASPSPPTSTTPTTSTPPLQIDLSLHYAQPTPRIIINLPHPSSSTPSLTTSSKSLSPLDAILSDSAPPNPPITIAIDVLASAELLVAEQNVFPVPASLNGAGDGGEAAGREMRRQADVQKLGYALDMCGDVGVWAEWVRACVERAG</sequence>
<dbReference type="Pfam" id="PF10744">
    <property type="entry name" value="Med1"/>
    <property type="match status" value="1"/>
</dbReference>
<evidence type="ECO:0000313" key="10">
    <source>
        <dbReference type="EMBL" id="OCK81532.1"/>
    </source>
</evidence>